<feature type="compositionally biased region" description="Low complexity" evidence="1">
    <location>
        <begin position="15"/>
        <end position="29"/>
    </location>
</feature>
<gene>
    <name evidence="2" type="ordered locus">Francci3_3163</name>
</gene>
<organism evidence="2 3">
    <name type="scientific">Frankia casuarinae (strain DSM 45818 / CECT 9043 / HFP020203 / CcI3)</name>
    <dbReference type="NCBI Taxonomy" id="106370"/>
    <lineage>
        <taxon>Bacteria</taxon>
        <taxon>Bacillati</taxon>
        <taxon>Actinomycetota</taxon>
        <taxon>Actinomycetes</taxon>
        <taxon>Frankiales</taxon>
        <taxon>Frankiaceae</taxon>
        <taxon>Frankia</taxon>
    </lineage>
</organism>
<dbReference type="PhylomeDB" id="Q2J872"/>
<sequence>MTRPAAVPAPAHETTSTSPSSVSPSAVSSASSSCGLSGSSVSSVSSGFSVSSGGFPGPLRGTDRPLADLFDVALMDLDGVVNRGAAAVPHAAGTIAAAGRRGMRTVYVTNNALRPPAEVAARLRGFGVPAQTEDVVTSAQAAAHVLAERLGTGSRVLITGGRGLRQAVMEEGLVPVDSAEDDPAAVVQGFDPDLTYARLAEAAYAIRAGALWIASNADRTVPTERGVAPGNGSVIAFLRAATDREPVVTGKPESAMHRESMRRSGARIPLIVGDRLDTDIEAGHRTSTPTLLVFTGVTTPGDLLAAPAPHRPDFLAADLRGLLRAAPPVEAVPELGNHAYRCGAWSSRVEEGTLHWSGESYGLGDDASDGDRSGGGHSGGDASDRDMSGDDTWNGDGTDGLDGLRAACATVWSALDSGVAVHAIAARRPPGCEDLMAPAPRAPEPVALA</sequence>
<dbReference type="SUPFAM" id="SSF56784">
    <property type="entry name" value="HAD-like"/>
    <property type="match status" value="1"/>
</dbReference>
<dbReference type="Pfam" id="PF13344">
    <property type="entry name" value="Hydrolase_6"/>
    <property type="match status" value="1"/>
</dbReference>
<dbReference type="AlphaFoldDB" id="Q2J872"/>
<dbReference type="PROSITE" id="PS51257">
    <property type="entry name" value="PROKAR_LIPOPROTEIN"/>
    <property type="match status" value="1"/>
</dbReference>
<dbReference type="InterPro" id="IPR036412">
    <property type="entry name" value="HAD-like_sf"/>
</dbReference>
<dbReference type="GO" id="GO:0005737">
    <property type="term" value="C:cytoplasm"/>
    <property type="evidence" value="ECO:0007669"/>
    <property type="project" value="TreeGrafter"/>
</dbReference>
<evidence type="ECO:0000313" key="2">
    <source>
        <dbReference type="EMBL" id="ABD12520.1"/>
    </source>
</evidence>
<evidence type="ECO:0000256" key="1">
    <source>
        <dbReference type="SAM" id="MobiDB-lite"/>
    </source>
</evidence>
<dbReference type="HOGENOM" id="CLU_043473_1_0_11"/>
<dbReference type="NCBIfam" id="TIGR01460">
    <property type="entry name" value="HAD-SF-IIA"/>
    <property type="match status" value="1"/>
</dbReference>
<keyword evidence="2" id="KW-0378">Hydrolase</keyword>
<dbReference type="STRING" id="106370.Francci3_3163"/>
<dbReference type="KEGG" id="fra:Francci3_3163"/>
<dbReference type="Proteomes" id="UP000001937">
    <property type="component" value="Chromosome"/>
</dbReference>
<feature type="region of interest" description="Disordered" evidence="1">
    <location>
        <begin position="430"/>
        <end position="449"/>
    </location>
</feature>
<dbReference type="eggNOG" id="COG0647">
    <property type="taxonomic scope" value="Bacteria"/>
</dbReference>
<dbReference type="InterPro" id="IPR006357">
    <property type="entry name" value="HAD-SF_hydro_IIA"/>
</dbReference>
<dbReference type="RefSeq" id="WP_011437548.1">
    <property type="nucleotide sequence ID" value="NC_007777.1"/>
</dbReference>
<dbReference type="InterPro" id="IPR023214">
    <property type="entry name" value="HAD_sf"/>
</dbReference>
<feature type="region of interest" description="Disordered" evidence="1">
    <location>
        <begin position="360"/>
        <end position="395"/>
    </location>
</feature>
<feature type="region of interest" description="Disordered" evidence="1">
    <location>
        <begin position="1"/>
        <end position="29"/>
    </location>
</feature>
<name>Q2J872_FRACC</name>
<dbReference type="Pfam" id="PF13242">
    <property type="entry name" value="Hydrolase_like"/>
    <property type="match status" value="1"/>
</dbReference>
<proteinExistence type="predicted"/>
<dbReference type="EMBL" id="CP000249">
    <property type="protein sequence ID" value="ABD12520.1"/>
    <property type="molecule type" value="Genomic_DNA"/>
</dbReference>
<dbReference type="Gene3D" id="3.40.50.1000">
    <property type="entry name" value="HAD superfamily/HAD-like"/>
    <property type="match status" value="2"/>
</dbReference>
<accession>Q2J872</accession>
<evidence type="ECO:0000313" key="3">
    <source>
        <dbReference type="Proteomes" id="UP000001937"/>
    </source>
</evidence>
<protein>
    <submittedName>
        <fullName evidence="2">HAD-superfamily hydrolase, subfamily IIA</fullName>
    </submittedName>
</protein>
<reference evidence="2 3" key="1">
    <citation type="journal article" date="2007" name="Genome Res.">
        <title>Genome characteristics of facultatively symbiotic Frankia sp. strains reflect host range and host plant biogeography.</title>
        <authorList>
            <person name="Normand P."/>
            <person name="Lapierre P."/>
            <person name="Tisa L.S."/>
            <person name="Gogarten J.P."/>
            <person name="Alloisio N."/>
            <person name="Bagnarol E."/>
            <person name="Bassi C.A."/>
            <person name="Berry A.M."/>
            <person name="Bickhart D.M."/>
            <person name="Choisne N."/>
            <person name="Couloux A."/>
            <person name="Cournoyer B."/>
            <person name="Cruveiller S."/>
            <person name="Daubin V."/>
            <person name="Demange N."/>
            <person name="Francino M.P."/>
            <person name="Goltsman E."/>
            <person name="Huang Y."/>
            <person name="Kopp O.R."/>
            <person name="Labarre L."/>
            <person name="Lapidus A."/>
            <person name="Lavire C."/>
            <person name="Marechal J."/>
            <person name="Martinez M."/>
            <person name="Mastronunzio J.E."/>
            <person name="Mullin B.C."/>
            <person name="Niemann J."/>
            <person name="Pujic P."/>
            <person name="Rawnsley T."/>
            <person name="Rouy Z."/>
            <person name="Schenowitz C."/>
            <person name="Sellstedt A."/>
            <person name="Tavares F."/>
            <person name="Tomkins J.P."/>
            <person name="Vallenet D."/>
            <person name="Valverde C."/>
            <person name="Wall L.G."/>
            <person name="Wang Y."/>
            <person name="Medigue C."/>
            <person name="Benson D.R."/>
        </authorList>
    </citation>
    <scope>NUCLEOTIDE SEQUENCE [LARGE SCALE GENOMIC DNA]</scope>
    <source>
        <strain evidence="3">DSM 45818 / CECT 9043 / CcI3</strain>
    </source>
</reference>
<dbReference type="PANTHER" id="PTHR19288:SF95">
    <property type="entry name" value="D-GLYCEROL 3-PHOSPHATE PHOSPHATASE"/>
    <property type="match status" value="1"/>
</dbReference>
<dbReference type="GO" id="GO:0016791">
    <property type="term" value="F:phosphatase activity"/>
    <property type="evidence" value="ECO:0007669"/>
    <property type="project" value="TreeGrafter"/>
</dbReference>
<dbReference type="OrthoDB" id="3400930at2"/>
<dbReference type="PANTHER" id="PTHR19288">
    <property type="entry name" value="4-NITROPHENYLPHOSPHATASE-RELATED"/>
    <property type="match status" value="1"/>
</dbReference>
<keyword evidence="3" id="KW-1185">Reference proteome</keyword>